<protein>
    <submittedName>
        <fullName evidence="3">Indolepyruvate oxidoreductase subunit beta</fullName>
    </submittedName>
</protein>
<feature type="domain" description="Pyruvate/ketoisovalerate oxidoreductase catalytic" evidence="2">
    <location>
        <begin position="13"/>
        <end position="192"/>
    </location>
</feature>
<evidence type="ECO:0000259" key="2">
    <source>
        <dbReference type="Pfam" id="PF01558"/>
    </source>
</evidence>
<dbReference type="PANTHER" id="PTHR43854:SF1">
    <property type="entry name" value="INDOLEPYRUVATE OXIDOREDUCTASE SUBUNIT IORB"/>
    <property type="match status" value="1"/>
</dbReference>
<dbReference type="PANTHER" id="PTHR43854">
    <property type="entry name" value="INDOLEPYRUVATE OXIDOREDUCTASE SUBUNIT IORB"/>
    <property type="match status" value="1"/>
</dbReference>
<name>A0A437QAW5_9GAMM</name>
<dbReference type="AlphaFoldDB" id="A0A437QAW5"/>
<evidence type="ECO:0000313" key="3">
    <source>
        <dbReference type="EMBL" id="RVU31647.1"/>
    </source>
</evidence>
<keyword evidence="3" id="KW-0670">Pyruvate</keyword>
<keyword evidence="4" id="KW-1185">Reference proteome</keyword>
<evidence type="ECO:0000313" key="4">
    <source>
        <dbReference type="Proteomes" id="UP000282818"/>
    </source>
</evidence>
<proteinExistence type="predicted"/>
<dbReference type="Proteomes" id="UP000282818">
    <property type="component" value="Unassembled WGS sequence"/>
</dbReference>
<comment type="caution">
    <text evidence="3">The sequence shown here is derived from an EMBL/GenBank/DDBJ whole genome shotgun (WGS) entry which is preliminary data.</text>
</comment>
<dbReference type="SUPFAM" id="SSF53323">
    <property type="entry name" value="Pyruvate-ferredoxin oxidoreductase, PFOR, domain III"/>
    <property type="match status" value="1"/>
</dbReference>
<dbReference type="EMBL" id="SACQ01000002">
    <property type="protein sequence ID" value="RVU31647.1"/>
    <property type="molecule type" value="Genomic_DNA"/>
</dbReference>
<sequence>MSGVFNILVVGIGGQGVMTAADIIAHAAIAEGLDVKKTEVAGMAQRGGVVTSHVRIGKQVLSPAITPGEADIMLAFEPAEALRWVSHMRPGATVMVNSYPQSPPVVSIGLFDYPEAPEQQLRDSPVNVISFDAGQMAIELGDRRLVNSIMLGAIAPHLRLNEASLKQALLGRFQSKGERLLALNDQAYQAGHSEAEVAA</sequence>
<dbReference type="Gene3D" id="3.40.920.10">
    <property type="entry name" value="Pyruvate-ferredoxin oxidoreductase, PFOR, domain III"/>
    <property type="match status" value="1"/>
</dbReference>
<organism evidence="3 4">
    <name type="scientific">Neptunomonas marina</name>
    <dbReference type="NCBI Taxonomy" id="1815562"/>
    <lineage>
        <taxon>Bacteria</taxon>
        <taxon>Pseudomonadati</taxon>
        <taxon>Pseudomonadota</taxon>
        <taxon>Gammaproteobacteria</taxon>
        <taxon>Oceanospirillales</taxon>
        <taxon>Oceanospirillaceae</taxon>
        <taxon>Neptunomonas</taxon>
    </lineage>
</organism>
<keyword evidence="1" id="KW-0560">Oxidoreductase</keyword>
<dbReference type="NCBIfam" id="NF005322">
    <property type="entry name" value="PRK06853.1-2"/>
    <property type="match status" value="1"/>
</dbReference>
<dbReference type="InterPro" id="IPR052198">
    <property type="entry name" value="IorB_Oxidoreductase"/>
</dbReference>
<dbReference type="RefSeq" id="WP_127693506.1">
    <property type="nucleotide sequence ID" value="NZ_SACQ01000002.1"/>
</dbReference>
<dbReference type="Pfam" id="PF01558">
    <property type="entry name" value="POR"/>
    <property type="match status" value="1"/>
</dbReference>
<reference evidence="3 4" key="1">
    <citation type="submission" date="2019-01" db="EMBL/GenBank/DDBJ databases">
        <authorList>
            <person name="Chen W.-M."/>
        </authorList>
    </citation>
    <scope>NUCLEOTIDE SEQUENCE [LARGE SCALE GENOMIC DNA]</scope>
    <source>
        <strain evidence="3 4">HPM-16</strain>
    </source>
</reference>
<dbReference type="GO" id="GO:0016903">
    <property type="term" value="F:oxidoreductase activity, acting on the aldehyde or oxo group of donors"/>
    <property type="evidence" value="ECO:0007669"/>
    <property type="project" value="InterPro"/>
</dbReference>
<gene>
    <name evidence="3" type="ORF">EOE65_06635</name>
</gene>
<evidence type="ECO:0000256" key="1">
    <source>
        <dbReference type="ARBA" id="ARBA00023002"/>
    </source>
</evidence>
<accession>A0A437QAW5</accession>
<dbReference type="InterPro" id="IPR019752">
    <property type="entry name" value="Pyrv/ketoisovalerate_OxRed_cat"/>
</dbReference>
<dbReference type="InterPro" id="IPR002869">
    <property type="entry name" value="Pyrv_flavodox_OxRed_cen"/>
</dbReference>